<keyword evidence="3" id="KW-1185">Reference proteome</keyword>
<dbReference type="RefSeq" id="WP_334252390.1">
    <property type="nucleotide sequence ID" value="NZ_JBAKBE010000011.1"/>
</dbReference>
<sequence length="92" mass="9912">MSKLSDNLSQHLDTLRTILISNVRADGALLIRAELIDDLSAALECFVRWAGQLEQQAGPLRSLPDPVMLPGTNVVPFAPRHRPQPSTGGDAA</sequence>
<dbReference type="Proteomes" id="UP001380822">
    <property type="component" value="Unassembled WGS sequence"/>
</dbReference>
<name>A0ABU7ZSQ1_9HYPH</name>
<comment type="caution">
    <text evidence="2">The sequence shown here is derived from an EMBL/GenBank/DDBJ whole genome shotgun (WGS) entry which is preliminary data.</text>
</comment>
<dbReference type="EMBL" id="JBAKBE010000011">
    <property type="protein sequence ID" value="MEH0098056.1"/>
    <property type="molecule type" value="Genomic_DNA"/>
</dbReference>
<protein>
    <submittedName>
        <fullName evidence="2">Uncharacterized protein</fullName>
    </submittedName>
</protein>
<gene>
    <name evidence="2" type="ORF">V6L76_17470</name>
</gene>
<feature type="region of interest" description="Disordered" evidence="1">
    <location>
        <begin position="73"/>
        <end position="92"/>
    </location>
</feature>
<evidence type="ECO:0000313" key="2">
    <source>
        <dbReference type="EMBL" id="MEH0098056.1"/>
    </source>
</evidence>
<reference evidence="2 3" key="1">
    <citation type="submission" date="2024-02" db="EMBL/GenBank/DDBJ databases">
        <title>A new putative Pannonibacter species isolated from two cases of bloodstream infections in paediatric patients.</title>
        <authorList>
            <person name="Castellana S."/>
            <person name="De Laurentiis V."/>
            <person name="Grassi M."/>
            <person name="De Leonardis F."/>
            <person name="Mosca A."/>
            <person name="De Carlo C."/>
            <person name="Sparapano E."/>
            <person name="Ronga L."/>
            <person name="Santacroce L."/>
            <person name="Chironna M."/>
            <person name="De Robertis A."/>
            <person name="Bianco A."/>
            <person name="Del Sambro L."/>
            <person name="Capozzi L."/>
            <person name="Parisi A."/>
        </authorList>
    </citation>
    <scope>NUCLEOTIDE SEQUENCE [LARGE SCALE GENOMIC DNA]</scope>
    <source>
        <strain evidence="2 3">Pt2</strain>
    </source>
</reference>
<evidence type="ECO:0000313" key="3">
    <source>
        <dbReference type="Proteomes" id="UP001380822"/>
    </source>
</evidence>
<organism evidence="2 3">
    <name type="scientific">Pannonibacter anstelovis</name>
    <dbReference type="NCBI Taxonomy" id="3121537"/>
    <lineage>
        <taxon>Bacteria</taxon>
        <taxon>Pseudomonadati</taxon>
        <taxon>Pseudomonadota</taxon>
        <taxon>Alphaproteobacteria</taxon>
        <taxon>Hyphomicrobiales</taxon>
        <taxon>Stappiaceae</taxon>
        <taxon>Pannonibacter</taxon>
    </lineage>
</organism>
<evidence type="ECO:0000256" key="1">
    <source>
        <dbReference type="SAM" id="MobiDB-lite"/>
    </source>
</evidence>
<proteinExistence type="predicted"/>
<accession>A0ABU7ZSQ1</accession>